<evidence type="ECO:0000313" key="4">
    <source>
        <dbReference type="Proteomes" id="UP000221165"/>
    </source>
</evidence>
<dbReference type="AlphaFoldDB" id="A0A2C6KVR8"/>
<evidence type="ECO:0000259" key="2">
    <source>
        <dbReference type="PROSITE" id="PS51352"/>
    </source>
</evidence>
<dbReference type="InterPro" id="IPR036249">
    <property type="entry name" value="Thioredoxin-like_sf"/>
</dbReference>
<dbReference type="SUPFAM" id="SSF52833">
    <property type="entry name" value="Thioredoxin-like"/>
    <property type="match status" value="1"/>
</dbReference>
<dbReference type="EMBL" id="MIGC01002960">
    <property type="protein sequence ID" value="PHJ20212.1"/>
    <property type="molecule type" value="Genomic_DNA"/>
</dbReference>
<dbReference type="VEuPathDB" id="ToxoDB:CSUI_005966"/>
<proteinExistence type="predicted"/>
<organism evidence="3 4">
    <name type="scientific">Cystoisospora suis</name>
    <dbReference type="NCBI Taxonomy" id="483139"/>
    <lineage>
        <taxon>Eukaryota</taxon>
        <taxon>Sar</taxon>
        <taxon>Alveolata</taxon>
        <taxon>Apicomplexa</taxon>
        <taxon>Conoidasida</taxon>
        <taxon>Coccidia</taxon>
        <taxon>Eucoccidiorida</taxon>
        <taxon>Eimeriorina</taxon>
        <taxon>Sarcocystidae</taxon>
        <taxon>Cystoisospora</taxon>
    </lineage>
</organism>
<dbReference type="GeneID" id="94429342"/>
<dbReference type="GO" id="GO:0005788">
    <property type="term" value="C:endoplasmic reticulum lumen"/>
    <property type="evidence" value="ECO:0007669"/>
    <property type="project" value="TreeGrafter"/>
</dbReference>
<dbReference type="PANTHER" id="PTHR45815:SF3">
    <property type="entry name" value="PROTEIN DISULFIDE-ISOMERASE A6"/>
    <property type="match status" value="1"/>
</dbReference>
<dbReference type="OrthoDB" id="72053at2759"/>
<keyword evidence="1" id="KW-0812">Transmembrane</keyword>
<keyword evidence="4" id="KW-1185">Reference proteome</keyword>
<gene>
    <name evidence="3" type="ORF">CSUI_005966</name>
</gene>
<protein>
    <submittedName>
        <fullName evidence="3">Thioredoxin domain-containing protein</fullName>
    </submittedName>
</protein>
<accession>A0A2C6KVR8</accession>
<keyword evidence="1" id="KW-0472">Membrane</keyword>
<dbReference type="InterPro" id="IPR017937">
    <property type="entry name" value="Thioredoxin_CS"/>
</dbReference>
<sequence length="394" mass="43395">MSSFTSLPTAPAVTAALKKRQNAKKTMRRTRNFFVFLGASSLVALCVLASAAASSASAVKELTDATFEHDTQASTGATTGDWFVKFYAPWCGHCKAMAAAWEDLAKELKGKINVAKLDATSNSITAKRFKIQGFPTLYYLSKVCPQATRLLDRRRDMQKLLACSNAYSDPCFRKWSCSEHASHSSVVCAALLRFHDLLLQSRMVHAGGRKKMTYRVSQHHEVTQRWLTAEVIVTSCVTCLHCVLTSMEPSLYVLLLGQSCPALHTEQVSRKTVETSASSVALFTVLASSQGKMYEYRGERSVEKLKAFAEGGWKSVQGEAIPAPLSTLDVLKDEFISAFLQLQGIVYHAPLPFFLLFFIGVASGCMLTCLCNFCCSKRDQKRSAVTSRSAKKKD</sequence>
<dbReference type="PANTHER" id="PTHR45815">
    <property type="entry name" value="PROTEIN DISULFIDE-ISOMERASE A6"/>
    <property type="match status" value="1"/>
</dbReference>
<dbReference type="GO" id="GO:0034976">
    <property type="term" value="P:response to endoplasmic reticulum stress"/>
    <property type="evidence" value="ECO:0007669"/>
    <property type="project" value="TreeGrafter"/>
</dbReference>
<comment type="caution">
    <text evidence="3">The sequence shown here is derived from an EMBL/GenBank/DDBJ whole genome shotgun (WGS) entry which is preliminary data.</text>
</comment>
<dbReference type="Pfam" id="PF00085">
    <property type="entry name" value="Thioredoxin"/>
    <property type="match status" value="1"/>
</dbReference>
<reference evidence="3 4" key="1">
    <citation type="journal article" date="2017" name="Int. J. Parasitol.">
        <title>The genome of the protozoan parasite Cystoisospora suis and a reverse vaccinology approach to identify vaccine candidates.</title>
        <authorList>
            <person name="Palmieri N."/>
            <person name="Shrestha A."/>
            <person name="Ruttkowski B."/>
            <person name="Beck T."/>
            <person name="Vogl C."/>
            <person name="Tomley F."/>
            <person name="Blake D.P."/>
            <person name="Joachim A."/>
        </authorList>
    </citation>
    <scope>NUCLEOTIDE SEQUENCE [LARGE SCALE GENOMIC DNA]</scope>
    <source>
        <strain evidence="3 4">Wien I</strain>
    </source>
</reference>
<feature type="domain" description="Thioredoxin" evidence="2">
    <location>
        <begin position="47"/>
        <end position="169"/>
    </location>
</feature>
<dbReference type="GO" id="GO:0015035">
    <property type="term" value="F:protein-disulfide reductase activity"/>
    <property type="evidence" value="ECO:0007669"/>
    <property type="project" value="TreeGrafter"/>
</dbReference>
<keyword evidence="1" id="KW-1133">Transmembrane helix</keyword>
<dbReference type="InterPro" id="IPR013766">
    <property type="entry name" value="Thioredoxin_domain"/>
</dbReference>
<dbReference type="CDD" id="cd02961">
    <property type="entry name" value="PDI_a_family"/>
    <property type="match status" value="1"/>
</dbReference>
<evidence type="ECO:0000313" key="3">
    <source>
        <dbReference type="EMBL" id="PHJ20212.1"/>
    </source>
</evidence>
<dbReference type="PROSITE" id="PS51352">
    <property type="entry name" value="THIOREDOXIN_2"/>
    <property type="match status" value="1"/>
</dbReference>
<dbReference type="Proteomes" id="UP000221165">
    <property type="component" value="Unassembled WGS sequence"/>
</dbReference>
<evidence type="ECO:0000256" key="1">
    <source>
        <dbReference type="SAM" id="Phobius"/>
    </source>
</evidence>
<dbReference type="RefSeq" id="XP_067921903.1">
    <property type="nucleotide sequence ID" value="XM_068066131.1"/>
</dbReference>
<dbReference type="PROSITE" id="PS00194">
    <property type="entry name" value="THIOREDOXIN_1"/>
    <property type="match status" value="1"/>
</dbReference>
<dbReference type="Gene3D" id="3.40.30.10">
    <property type="entry name" value="Glutaredoxin"/>
    <property type="match status" value="1"/>
</dbReference>
<name>A0A2C6KVR8_9APIC</name>
<feature type="transmembrane region" description="Helical" evidence="1">
    <location>
        <begin position="351"/>
        <end position="373"/>
    </location>
</feature>